<protein>
    <submittedName>
        <fullName evidence="1">Uncharacterized protein</fullName>
    </submittedName>
</protein>
<reference evidence="1" key="2">
    <citation type="journal article" date="2015" name="Data Brief">
        <title>Shoot transcriptome of the giant reed, Arundo donax.</title>
        <authorList>
            <person name="Barrero R.A."/>
            <person name="Guerrero F.D."/>
            <person name="Moolhuijzen P."/>
            <person name="Goolsby J.A."/>
            <person name="Tidwell J."/>
            <person name="Bellgard S.E."/>
            <person name="Bellgard M.I."/>
        </authorList>
    </citation>
    <scope>NUCLEOTIDE SEQUENCE</scope>
    <source>
        <tissue evidence="1">Shoot tissue taken approximately 20 cm above the soil surface</tissue>
    </source>
</reference>
<evidence type="ECO:0000313" key="1">
    <source>
        <dbReference type="EMBL" id="JAD26090.1"/>
    </source>
</evidence>
<reference evidence="1" key="1">
    <citation type="submission" date="2014-09" db="EMBL/GenBank/DDBJ databases">
        <authorList>
            <person name="Magalhaes I.L.F."/>
            <person name="Oliveira U."/>
            <person name="Santos F.R."/>
            <person name="Vidigal T.H.D.A."/>
            <person name="Brescovit A.D."/>
            <person name="Santos A.J."/>
        </authorList>
    </citation>
    <scope>NUCLEOTIDE SEQUENCE</scope>
    <source>
        <tissue evidence="1">Shoot tissue taken approximately 20 cm above the soil surface</tissue>
    </source>
</reference>
<dbReference type="EMBL" id="GBRH01271805">
    <property type="protein sequence ID" value="JAD26090.1"/>
    <property type="molecule type" value="Transcribed_RNA"/>
</dbReference>
<name>A0A0A8YKZ2_ARUDO</name>
<dbReference type="AlphaFoldDB" id="A0A0A8YKZ2"/>
<organism evidence="1">
    <name type="scientific">Arundo donax</name>
    <name type="common">Giant reed</name>
    <name type="synonym">Donax arundinaceus</name>
    <dbReference type="NCBI Taxonomy" id="35708"/>
    <lineage>
        <taxon>Eukaryota</taxon>
        <taxon>Viridiplantae</taxon>
        <taxon>Streptophyta</taxon>
        <taxon>Embryophyta</taxon>
        <taxon>Tracheophyta</taxon>
        <taxon>Spermatophyta</taxon>
        <taxon>Magnoliopsida</taxon>
        <taxon>Liliopsida</taxon>
        <taxon>Poales</taxon>
        <taxon>Poaceae</taxon>
        <taxon>PACMAD clade</taxon>
        <taxon>Arundinoideae</taxon>
        <taxon>Arundineae</taxon>
        <taxon>Arundo</taxon>
    </lineage>
</organism>
<proteinExistence type="predicted"/>
<sequence>MFVLLSGMQNSQAYWCRQQPNKPIIFHACPLLKFWAGLLKGVSKEDLLKGVEGFIQVVAKAVAARVPRSRQGPFEQG</sequence>
<accession>A0A0A8YKZ2</accession>